<gene>
    <name evidence="1" type="ORF">NDI86_20210</name>
</gene>
<protein>
    <submittedName>
        <fullName evidence="1">Uncharacterized protein</fullName>
    </submittedName>
</protein>
<evidence type="ECO:0000313" key="2">
    <source>
        <dbReference type="Proteomes" id="UP001268864"/>
    </source>
</evidence>
<keyword evidence="2" id="KW-1185">Reference proteome</keyword>
<dbReference type="RefSeq" id="WP_310902086.1">
    <property type="nucleotide sequence ID" value="NZ_JAMQOS010000008.1"/>
</dbReference>
<sequence length="91" mass="10492">MELFKVTDRERQIRELVADIRTHETVDDAFLAKSFTDRLLILDINGTDGIPEEIVARLRERDFYSAETVYDKSGNHTSDFGDVERVIESIS</sequence>
<evidence type="ECO:0000313" key="1">
    <source>
        <dbReference type="EMBL" id="MDS0284423.1"/>
    </source>
</evidence>
<name>A0ABU2FUH8_9EURY</name>
<comment type="caution">
    <text evidence="1">The sequence shown here is derived from an EMBL/GenBank/DDBJ whole genome shotgun (WGS) entry which is preliminary data.</text>
</comment>
<dbReference type="Proteomes" id="UP001268864">
    <property type="component" value="Unassembled WGS sequence"/>
</dbReference>
<organism evidence="1 2">
    <name type="scientific">Haloarcula onubensis</name>
    <dbReference type="NCBI Taxonomy" id="2950539"/>
    <lineage>
        <taxon>Archaea</taxon>
        <taxon>Methanobacteriati</taxon>
        <taxon>Methanobacteriota</taxon>
        <taxon>Stenosarchaea group</taxon>
        <taxon>Halobacteria</taxon>
        <taxon>Halobacteriales</taxon>
        <taxon>Haloarculaceae</taxon>
        <taxon>Haloarcula</taxon>
    </lineage>
</organism>
<reference evidence="1 2" key="1">
    <citation type="submission" date="2022-06" db="EMBL/GenBank/DDBJ databases">
        <title>Halomicroarcula sp. a new haloarchaeum isolate from saline soil.</title>
        <authorList>
            <person name="Strakova D."/>
            <person name="Galisteo C."/>
            <person name="Sanchez-Porro C."/>
            <person name="Ventosa A."/>
        </authorList>
    </citation>
    <scope>NUCLEOTIDE SEQUENCE [LARGE SCALE GENOMIC DNA]</scope>
    <source>
        <strain evidence="1 2">S3CR25-11</strain>
    </source>
</reference>
<accession>A0ABU2FUH8</accession>
<proteinExistence type="predicted"/>
<dbReference type="EMBL" id="JAMQOS010000008">
    <property type="protein sequence ID" value="MDS0284423.1"/>
    <property type="molecule type" value="Genomic_DNA"/>
</dbReference>